<evidence type="ECO:0000313" key="1">
    <source>
        <dbReference type="EMBL" id="GFY68295.1"/>
    </source>
</evidence>
<organism evidence="1 2">
    <name type="scientific">Trichonephila inaurata madagascariensis</name>
    <dbReference type="NCBI Taxonomy" id="2747483"/>
    <lineage>
        <taxon>Eukaryota</taxon>
        <taxon>Metazoa</taxon>
        <taxon>Ecdysozoa</taxon>
        <taxon>Arthropoda</taxon>
        <taxon>Chelicerata</taxon>
        <taxon>Arachnida</taxon>
        <taxon>Araneae</taxon>
        <taxon>Araneomorphae</taxon>
        <taxon>Entelegynae</taxon>
        <taxon>Araneoidea</taxon>
        <taxon>Nephilidae</taxon>
        <taxon>Trichonephila</taxon>
        <taxon>Trichonephila inaurata</taxon>
    </lineage>
</organism>
<dbReference type="Proteomes" id="UP000886998">
    <property type="component" value="Unassembled WGS sequence"/>
</dbReference>
<comment type="caution">
    <text evidence="1">The sequence shown here is derived from an EMBL/GenBank/DDBJ whole genome shotgun (WGS) entry which is preliminary data.</text>
</comment>
<gene>
    <name evidence="1" type="ORF">TNIN_364751</name>
</gene>
<name>A0A8X6YCE0_9ARAC</name>
<protein>
    <submittedName>
        <fullName evidence="1">Uncharacterized protein</fullName>
    </submittedName>
</protein>
<evidence type="ECO:0000313" key="2">
    <source>
        <dbReference type="Proteomes" id="UP000886998"/>
    </source>
</evidence>
<keyword evidence="2" id="KW-1185">Reference proteome</keyword>
<accession>A0A8X6YCE0</accession>
<dbReference type="EMBL" id="BMAV01016980">
    <property type="protein sequence ID" value="GFY68295.1"/>
    <property type="molecule type" value="Genomic_DNA"/>
</dbReference>
<sequence length="78" mass="9125">MQRSPISPESEEYTELEGIVWLLFLLHFEEAFHGWKFPSVCGRKRHRLLPIPFCPVAVVDSNRFSITLMFSISAEWLT</sequence>
<proteinExistence type="predicted"/>
<dbReference type="AlphaFoldDB" id="A0A8X6YCE0"/>
<reference evidence="1" key="1">
    <citation type="submission" date="2020-08" db="EMBL/GenBank/DDBJ databases">
        <title>Multicomponent nature underlies the extraordinary mechanical properties of spider dragline silk.</title>
        <authorList>
            <person name="Kono N."/>
            <person name="Nakamura H."/>
            <person name="Mori M."/>
            <person name="Yoshida Y."/>
            <person name="Ohtoshi R."/>
            <person name="Malay A.D."/>
            <person name="Moran D.A.P."/>
            <person name="Tomita M."/>
            <person name="Numata K."/>
            <person name="Arakawa K."/>
        </authorList>
    </citation>
    <scope>NUCLEOTIDE SEQUENCE</scope>
</reference>